<dbReference type="AlphaFoldDB" id="A0A6C0IP43"/>
<accession>A0A6C0IP43</accession>
<proteinExistence type="predicted"/>
<organism evidence="1">
    <name type="scientific">viral metagenome</name>
    <dbReference type="NCBI Taxonomy" id="1070528"/>
    <lineage>
        <taxon>unclassified sequences</taxon>
        <taxon>metagenomes</taxon>
        <taxon>organismal metagenomes</taxon>
    </lineage>
</organism>
<name>A0A6C0IP43_9ZZZZ</name>
<reference evidence="1" key="1">
    <citation type="journal article" date="2020" name="Nature">
        <title>Giant virus diversity and host interactions through global metagenomics.</title>
        <authorList>
            <person name="Schulz F."/>
            <person name="Roux S."/>
            <person name="Paez-Espino D."/>
            <person name="Jungbluth S."/>
            <person name="Walsh D.A."/>
            <person name="Denef V.J."/>
            <person name="McMahon K.D."/>
            <person name="Konstantinidis K.T."/>
            <person name="Eloe-Fadrosh E.A."/>
            <person name="Kyrpides N.C."/>
            <person name="Woyke T."/>
        </authorList>
    </citation>
    <scope>NUCLEOTIDE SEQUENCE</scope>
    <source>
        <strain evidence="1">GVMAG-M-3300023210-19</strain>
    </source>
</reference>
<sequence>MSMEVSQVMLKAINNGFEEKTLTSEFVCATPDSHAQELATEIALVLEENNNGPSFFNFMKFTGDVAGLLNGPMRMDRIRKEKGEFGREYNLGALQTEINAAIDTGFNKIKDTSGCYNKRDDVLNKVKQFYSNLLDSKWRSVNHDEVNVGGNKSARKYTNNLCKNKAKKDCANVKGCKVASGSKRTYCRKTKSKTRCTKKSVNKPNTCKKSSKCTVASGSKRTYCRKAHNKTHKKK</sequence>
<protein>
    <submittedName>
        <fullName evidence="1">Uncharacterized protein</fullName>
    </submittedName>
</protein>
<evidence type="ECO:0000313" key="1">
    <source>
        <dbReference type="EMBL" id="QHT93283.1"/>
    </source>
</evidence>
<dbReference type="EMBL" id="MN740206">
    <property type="protein sequence ID" value="QHT93283.1"/>
    <property type="molecule type" value="Genomic_DNA"/>
</dbReference>